<comment type="caution">
    <text evidence="2">The sequence shown here is derived from an EMBL/GenBank/DDBJ whole genome shotgun (WGS) entry which is preliminary data.</text>
</comment>
<accession>A0A814TKK9</accession>
<dbReference type="AlphaFoldDB" id="A0A814TKK9"/>
<proteinExistence type="predicted"/>
<dbReference type="Proteomes" id="UP000663874">
    <property type="component" value="Unassembled WGS sequence"/>
</dbReference>
<feature type="compositionally biased region" description="Polar residues" evidence="1">
    <location>
        <begin position="474"/>
        <end position="505"/>
    </location>
</feature>
<feature type="region of interest" description="Disordered" evidence="1">
    <location>
        <begin position="454"/>
        <end position="527"/>
    </location>
</feature>
<name>A0A814TKK9_9BILA</name>
<feature type="region of interest" description="Disordered" evidence="1">
    <location>
        <begin position="583"/>
        <end position="609"/>
    </location>
</feature>
<feature type="region of interest" description="Disordered" evidence="1">
    <location>
        <begin position="325"/>
        <end position="348"/>
    </location>
</feature>
<reference evidence="2" key="1">
    <citation type="submission" date="2021-02" db="EMBL/GenBank/DDBJ databases">
        <authorList>
            <person name="Nowell W R."/>
        </authorList>
    </citation>
    <scope>NUCLEOTIDE SEQUENCE</scope>
</reference>
<evidence type="ECO:0000256" key="1">
    <source>
        <dbReference type="SAM" id="MobiDB-lite"/>
    </source>
</evidence>
<dbReference type="Proteomes" id="UP000663889">
    <property type="component" value="Unassembled WGS sequence"/>
</dbReference>
<feature type="region of interest" description="Disordered" evidence="1">
    <location>
        <begin position="360"/>
        <end position="396"/>
    </location>
</feature>
<organism evidence="2 4">
    <name type="scientific">Rotaria sordida</name>
    <dbReference type="NCBI Taxonomy" id="392033"/>
    <lineage>
        <taxon>Eukaryota</taxon>
        <taxon>Metazoa</taxon>
        <taxon>Spiralia</taxon>
        <taxon>Gnathifera</taxon>
        <taxon>Rotifera</taxon>
        <taxon>Eurotatoria</taxon>
        <taxon>Bdelloidea</taxon>
        <taxon>Philodinida</taxon>
        <taxon>Philodinidae</taxon>
        <taxon>Rotaria</taxon>
    </lineage>
</organism>
<feature type="compositionally biased region" description="Basic and acidic residues" evidence="1">
    <location>
        <begin position="589"/>
        <end position="600"/>
    </location>
</feature>
<sequence length="1121" mass="127476">MANVLHLSKLSRGHVELSENGSRLEIFADSNENPLIRTSGTNQLPHIPKTYSTKRGPLVLFAETGFIKHSRSKAHRDKRMLHHDLNSPSLISPPPLKLGELKRSILAYGGTPENQLLDGVVDEDGTYINMKLSSKKRPHPSKYAGISPNIAIKRRYMIASSEDRKRDLDSLLELEYSISRGQRYSMMKTHILSDEISLLPPIYRNPDIVQHSPSFLADTYRFFKIDNSVSLNDYDNTDQVNSEIQNTLEIVDSKGSYLSYETLEQSEKEKILADLLIQTALHNIAEQQNIEIFEDALNRVRDSDITQSFSTMDIPSFVDESSLTAFPSDATNNNQNFKSPQTSTDSPAQQHYMFGKMQGTKWARNRPSHSNTLPTKSKHQTNNTEQQNDTTTSDEFNTEYTQTASDFVHSKLIRASRMLAPISTSAHQEPSIIRNQQHTTTKLSTKLRKFHDIDSNQHKIKTKPRRKYEDQRQLQHLLSPAQSQQDKLTETNQLIEKEQSLTNSLHRQRSSKSSKLNTSRQGTGKTFATGRCVTSPFSIHEEAERLLAIDSCREDDDDDDDANESVRTSIVDAAEDALVRNVSQSPGTKTDEEHDQHVHPSEMNITDNSIMPPEVNLQRSAYTHPSHGTVKSKNSSVVPPGALLIAPDGEVLFVGGQSVHQDNDYDDYLSKQEPFGHQPSTTSLVIGNNDQQGISLAPCVPMVLGTKRERLPDETVIRRTLNLTGGDFNSQIGLQSWSYEVPLERRRIVTQSYTLIPPPPPIGLSAFTGRKHHHQKRIAQEIHDHAMLHSTLSMHSEAIQQQPQQRTTIHSNNKTRSVLESQSPLFTFTSWAYQRPPTPPIVKRPYLYKPDYRPSGIHGHKHPLGDTETLIRRTINIHAGDIDASLSFTIWVYDMWINDLIKSGADPNYIKQVKSLFDLFKQRRLSNVDLQDKEFLTALANHAQALARIILKRSDSGHHLAEDAQLVIIENIRNLKHLLDQRLASVSDDKYREILRETLQHVLMRGNLENLQITDEILMALMDYPIEAFEIYLDPDTGDEYIRIKSSFQTRKNKIKGKTTKKKTKTVIISEEISPDDFKRIIDKKTGEYVYRLRKSIAEQKGFMDLIDTNFDIITDKQTEY</sequence>
<feature type="compositionally biased region" description="Low complexity" evidence="1">
    <location>
        <begin position="380"/>
        <end position="391"/>
    </location>
</feature>
<feature type="compositionally biased region" description="Polar residues" evidence="1">
    <location>
        <begin position="513"/>
        <end position="526"/>
    </location>
</feature>
<evidence type="ECO:0000313" key="2">
    <source>
        <dbReference type="EMBL" id="CAF1162611.1"/>
    </source>
</evidence>
<evidence type="ECO:0000313" key="4">
    <source>
        <dbReference type="Proteomes" id="UP000663889"/>
    </source>
</evidence>
<dbReference type="EMBL" id="CAJOBE010000346">
    <property type="protein sequence ID" value="CAF3625977.1"/>
    <property type="molecule type" value="Genomic_DNA"/>
</dbReference>
<dbReference type="EMBL" id="CAJNOU010001168">
    <property type="protein sequence ID" value="CAF1162611.1"/>
    <property type="molecule type" value="Genomic_DNA"/>
</dbReference>
<gene>
    <name evidence="3" type="ORF">FNK824_LOCUS4661</name>
    <name evidence="2" type="ORF">SEV965_LOCUS19058</name>
</gene>
<evidence type="ECO:0000313" key="3">
    <source>
        <dbReference type="EMBL" id="CAF3625977.1"/>
    </source>
</evidence>
<protein>
    <submittedName>
        <fullName evidence="2">Uncharacterized protein</fullName>
    </submittedName>
</protein>